<sequence length="271" mass="30634">MPPLHTSLPRAQSLSENKNILFPQSFYSFFDKLEDCILLLRRAHAGWRRRQIMAFVHFGRHDTSKVQESESFRAVAANIVVGSLTPDSTPSSVQESTPKSCMTSLREHNLPPRTPFADITNTVERSVVHTTKVKGKVRERKTIFENSNSIGKENAKGSTLQSIEAHRTKGGVKDKVRTTNLESNNFAEKGKGKVSNWENAPLKDWIRNLFAEEFSTNKSTDSVLYDEDLEETRFDASYFSEDSDSDMDSADGEHCKFQTVISNLNIYPFCS</sequence>
<keyword evidence="3" id="KW-1185">Reference proteome</keyword>
<proteinExistence type="predicted"/>
<reference evidence="2" key="2">
    <citation type="submission" date="2022-03" db="EMBL/GenBank/DDBJ databases">
        <title>Draft title - Genomic analysis of global carrot germplasm unveils the trajectory of domestication and the origin of high carotenoid orange carrot.</title>
        <authorList>
            <person name="Iorizzo M."/>
            <person name="Ellison S."/>
            <person name="Senalik D."/>
            <person name="Macko-Podgorni A."/>
            <person name="Grzebelus D."/>
            <person name="Bostan H."/>
            <person name="Rolling W."/>
            <person name="Curaba J."/>
            <person name="Simon P."/>
        </authorList>
    </citation>
    <scope>NUCLEOTIDE SEQUENCE</scope>
    <source>
        <tissue evidence="2">Leaf</tissue>
    </source>
</reference>
<feature type="compositionally biased region" description="Basic and acidic residues" evidence="1">
    <location>
        <begin position="164"/>
        <end position="173"/>
    </location>
</feature>
<gene>
    <name evidence="2" type="ORF">DCAR_0830838</name>
</gene>
<feature type="region of interest" description="Disordered" evidence="1">
    <location>
        <begin position="153"/>
        <end position="173"/>
    </location>
</feature>
<dbReference type="AlphaFoldDB" id="A0A175YDX6"/>
<organism evidence="2 3">
    <name type="scientific">Daucus carota subsp. sativus</name>
    <name type="common">Carrot</name>
    <dbReference type="NCBI Taxonomy" id="79200"/>
    <lineage>
        <taxon>Eukaryota</taxon>
        <taxon>Viridiplantae</taxon>
        <taxon>Streptophyta</taxon>
        <taxon>Embryophyta</taxon>
        <taxon>Tracheophyta</taxon>
        <taxon>Spermatophyta</taxon>
        <taxon>Magnoliopsida</taxon>
        <taxon>eudicotyledons</taxon>
        <taxon>Gunneridae</taxon>
        <taxon>Pentapetalae</taxon>
        <taxon>asterids</taxon>
        <taxon>campanulids</taxon>
        <taxon>Apiales</taxon>
        <taxon>Apiaceae</taxon>
        <taxon>Apioideae</taxon>
        <taxon>Scandiceae</taxon>
        <taxon>Daucinae</taxon>
        <taxon>Daucus</taxon>
        <taxon>Daucus sect. Daucus</taxon>
    </lineage>
</organism>
<name>A0A175YDX6_DAUCS</name>
<accession>A0A175YDX6</accession>
<evidence type="ECO:0000313" key="3">
    <source>
        <dbReference type="Proteomes" id="UP000077755"/>
    </source>
</evidence>
<protein>
    <submittedName>
        <fullName evidence="2">Uncharacterized protein</fullName>
    </submittedName>
</protein>
<reference evidence="2" key="1">
    <citation type="journal article" date="2016" name="Nat. Genet.">
        <title>A high-quality carrot genome assembly provides new insights into carotenoid accumulation and asterid genome evolution.</title>
        <authorList>
            <person name="Iorizzo M."/>
            <person name="Ellison S."/>
            <person name="Senalik D."/>
            <person name="Zeng P."/>
            <person name="Satapoomin P."/>
            <person name="Huang J."/>
            <person name="Bowman M."/>
            <person name="Iovene M."/>
            <person name="Sanseverino W."/>
            <person name="Cavagnaro P."/>
            <person name="Yildiz M."/>
            <person name="Macko-Podgorni A."/>
            <person name="Moranska E."/>
            <person name="Grzebelus E."/>
            <person name="Grzebelus D."/>
            <person name="Ashrafi H."/>
            <person name="Zheng Z."/>
            <person name="Cheng S."/>
            <person name="Spooner D."/>
            <person name="Van Deynze A."/>
            <person name="Simon P."/>
        </authorList>
    </citation>
    <scope>NUCLEOTIDE SEQUENCE</scope>
    <source>
        <tissue evidence="2">Leaf</tissue>
    </source>
</reference>
<dbReference type="Gramene" id="KZM81042">
    <property type="protein sequence ID" value="KZM81042"/>
    <property type="gene ID" value="DCAR_031374"/>
</dbReference>
<feature type="compositionally biased region" description="Polar residues" evidence="1">
    <location>
        <begin position="153"/>
        <end position="162"/>
    </location>
</feature>
<dbReference type="Proteomes" id="UP000077755">
    <property type="component" value="Chromosome 8"/>
</dbReference>
<dbReference type="EMBL" id="CP093350">
    <property type="protein sequence ID" value="WOH11356.1"/>
    <property type="molecule type" value="Genomic_DNA"/>
</dbReference>
<evidence type="ECO:0000313" key="2">
    <source>
        <dbReference type="EMBL" id="WOH11356.1"/>
    </source>
</evidence>
<evidence type="ECO:0000256" key="1">
    <source>
        <dbReference type="SAM" id="MobiDB-lite"/>
    </source>
</evidence>